<protein>
    <submittedName>
        <fullName evidence="2">Antitoxin</fullName>
    </submittedName>
</protein>
<name>A0A8S5LPV7_9CAUD</name>
<dbReference type="Pfam" id="PF01381">
    <property type="entry name" value="HTH_3"/>
    <property type="match status" value="1"/>
</dbReference>
<organism evidence="2">
    <name type="scientific">Siphoviridae sp. ctVFv13</name>
    <dbReference type="NCBI Taxonomy" id="2827576"/>
    <lineage>
        <taxon>Viruses</taxon>
        <taxon>Duplodnaviria</taxon>
        <taxon>Heunggongvirae</taxon>
        <taxon>Uroviricota</taxon>
        <taxon>Caudoviricetes</taxon>
    </lineage>
</organism>
<reference evidence="2" key="1">
    <citation type="journal article" date="2021" name="Proc. Natl. Acad. Sci. U.S.A.">
        <title>A Catalog of Tens of Thousands of Viruses from Human Metagenomes Reveals Hidden Associations with Chronic Diseases.</title>
        <authorList>
            <person name="Tisza M.J."/>
            <person name="Buck C.B."/>
        </authorList>
    </citation>
    <scope>NUCLEOTIDE SEQUENCE</scope>
    <source>
        <strain evidence="2">CtVFv13</strain>
    </source>
</reference>
<feature type="domain" description="HTH cro/C1-type" evidence="1">
    <location>
        <begin position="20"/>
        <end position="47"/>
    </location>
</feature>
<evidence type="ECO:0000259" key="1">
    <source>
        <dbReference type="Pfam" id="PF01381"/>
    </source>
</evidence>
<evidence type="ECO:0000313" key="2">
    <source>
        <dbReference type="EMBL" id="DAD72068.1"/>
    </source>
</evidence>
<accession>A0A8S5LPV7</accession>
<sequence length="65" mass="7231">MLPKWTGDVVGTLHVNSIEIRELAAKMGCAPEYLGKILNGKREPKNAEAKVKEALEELLKERKGK</sequence>
<dbReference type="EMBL" id="BK015893">
    <property type="protein sequence ID" value="DAD72068.1"/>
    <property type="molecule type" value="Genomic_DNA"/>
</dbReference>
<dbReference type="InterPro" id="IPR001387">
    <property type="entry name" value="Cro/C1-type_HTH"/>
</dbReference>
<proteinExistence type="predicted"/>